<dbReference type="PANTHER" id="PTHR31220:SF1">
    <property type="entry name" value="GH21176P"/>
    <property type="match status" value="1"/>
</dbReference>
<dbReference type="PANTHER" id="PTHR31220">
    <property type="entry name" value="HYCCIN RELATED"/>
    <property type="match status" value="1"/>
</dbReference>
<reference evidence="8 9" key="1">
    <citation type="submission" date="2013-09" db="EMBL/GenBank/DDBJ databases">
        <title>Corchorus capsularis genome sequencing.</title>
        <authorList>
            <person name="Alam M."/>
            <person name="Haque M.S."/>
            <person name="Islam M.S."/>
            <person name="Emdad E.M."/>
            <person name="Islam M.M."/>
            <person name="Ahmed B."/>
            <person name="Halim A."/>
            <person name="Hossen Q.M.M."/>
            <person name="Hossain M.Z."/>
            <person name="Ahmed R."/>
            <person name="Khan M.M."/>
            <person name="Islam R."/>
            <person name="Rashid M.M."/>
            <person name="Khan S.A."/>
            <person name="Rahman M.S."/>
            <person name="Alam M."/>
        </authorList>
    </citation>
    <scope>NUCLEOTIDE SEQUENCE [LARGE SCALE GENOMIC DNA]</scope>
    <source>
        <strain evidence="9">cv. CVL-1</strain>
        <tissue evidence="8">Whole seedling</tissue>
    </source>
</reference>
<dbReference type="EMBL" id="AWWV01012234">
    <property type="protein sequence ID" value="OMO68177.1"/>
    <property type="molecule type" value="Genomic_DNA"/>
</dbReference>
<sequence>MDFHHNASTNSPSSSSSTSSSTAHHPPPSTTTTTDNDPMHSWWESISKQRSRILSLSSLLQSDGLTLSSLADSDRPALSLLSSPSAYSLISTALSSPASGSGSDPLCQWLYETFQSSDPQLRLLVLSFLPLLSGIYISRIHSSDSSTLPSLAGFEAVLLAVYSSEAKSRSGKAVLVQIPDLSQPSLYHTPRNKPVNDRSRQSVGVLSPPLEPHLAVKSTKRAIIVGTALDCYYKQVSQMPAWSKREFCNFAAAWAGQDCPCRTKFDADDQDHHENGNGNSNGHARLLREDSGFSSGTGNRDDYNEDYEDDVIKEVVVEMDSLGINKENAENLEKKGVRIPLPWELLRPVVTILGHCLFGPSNSQDVKDAASVAIRCLYARASHDLAPQAILALQSLIRLDKSARAAAKAAAAAAANSSSNANTPSKAKKPEILLVSK</sequence>
<proteinExistence type="inferred from homology"/>
<comment type="caution">
    <text evidence="8">The sequence shown here is derived from an EMBL/GenBank/DDBJ whole genome shotgun (WGS) entry which is preliminary data.</text>
</comment>
<evidence type="ECO:0000256" key="1">
    <source>
        <dbReference type="ARBA" id="ARBA00004236"/>
    </source>
</evidence>
<feature type="region of interest" description="Disordered" evidence="7">
    <location>
        <begin position="270"/>
        <end position="305"/>
    </location>
</feature>
<keyword evidence="9" id="KW-1185">Reference proteome</keyword>
<feature type="region of interest" description="Disordered" evidence="7">
    <location>
        <begin position="1"/>
        <end position="40"/>
    </location>
</feature>
<evidence type="ECO:0000256" key="4">
    <source>
        <dbReference type="ARBA" id="ARBA00022490"/>
    </source>
</evidence>
<dbReference type="AlphaFoldDB" id="A0A1R3HCV3"/>
<feature type="compositionally biased region" description="Low complexity" evidence="7">
    <location>
        <begin position="1"/>
        <end position="34"/>
    </location>
</feature>
<dbReference type="SUPFAM" id="SSF48371">
    <property type="entry name" value="ARM repeat"/>
    <property type="match status" value="1"/>
</dbReference>
<evidence type="ECO:0000313" key="9">
    <source>
        <dbReference type="Proteomes" id="UP000188268"/>
    </source>
</evidence>
<protein>
    <submittedName>
        <fullName evidence="8">Hyccin</fullName>
    </submittedName>
</protein>
<accession>A0A1R3HCV3</accession>
<dbReference type="InterPro" id="IPR016024">
    <property type="entry name" value="ARM-type_fold"/>
</dbReference>
<evidence type="ECO:0000313" key="8">
    <source>
        <dbReference type="EMBL" id="OMO68177.1"/>
    </source>
</evidence>
<dbReference type="Proteomes" id="UP000188268">
    <property type="component" value="Unassembled WGS sequence"/>
</dbReference>
<organism evidence="8 9">
    <name type="scientific">Corchorus capsularis</name>
    <name type="common">Jute</name>
    <dbReference type="NCBI Taxonomy" id="210143"/>
    <lineage>
        <taxon>Eukaryota</taxon>
        <taxon>Viridiplantae</taxon>
        <taxon>Streptophyta</taxon>
        <taxon>Embryophyta</taxon>
        <taxon>Tracheophyta</taxon>
        <taxon>Spermatophyta</taxon>
        <taxon>Magnoliopsida</taxon>
        <taxon>eudicotyledons</taxon>
        <taxon>Gunneridae</taxon>
        <taxon>Pentapetalae</taxon>
        <taxon>rosids</taxon>
        <taxon>malvids</taxon>
        <taxon>Malvales</taxon>
        <taxon>Malvaceae</taxon>
        <taxon>Grewioideae</taxon>
        <taxon>Apeibeae</taxon>
        <taxon>Corchorus</taxon>
    </lineage>
</organism>
<dbReference type="InterPro" id="IPR018619">
    <property type="entry name" value="Hyccin"/>
</dbReference>
<gene>
    <name evidence="8" type="ORF">CCACVL1_20042</name>
</gene>
<name>A0A1R3HCV3_COCAP</name>
<evidence type="ECO:0000256" key="3">
    <source>
        <dbReference type="ARBA" id="ARBA00022475"/>
    </source>
</evidence>
<comment type="similarity">
    <text evidence="6">Belongs to the Hyccin family.</text>
</comment>
<keyword evidence="5" id="KW-0472">Membrane</keyword>
<dbReference type="Pfam" id="PF09790">
    <property type="entry name" value="Hyccin"/>
    <property type="match status" value="1"/>
</dbReference>
<keyword evidence="4" id="KW-0963">Cytoplasm</keyword>
<dbReference type="GO" id="GO:0005829">
    <property type="term" value="C:cytosol"/>
    <property type="evidence" value="ECO:0007669"/>
    <property type="project" value="UniProtKB-SubCell"/>
</dbReference>
<dbReference type="Gramene" id="OMO68177">
    <property type="protein sequence ID" value="OMO68177"/>
    <property type="gene ID" value="CCACVL1_20042"/>
</dbReference>
<keyword evidence="3" id="KW-1003">Cell membrane</keyword>
<dbReference type="STRING" id="210143.A0A1R3HCV3"/>
<dbReference type="GO" id="GO:0005886">
    <property type="term" value="C:plasma membrane"/>
    <property type="evidence" value="ECO:0007669"/>
    <property type="project" value="UniProtKB-SubCell"/>
</dbReference>
<evidence type="ECO:0000256" key="5">
    <source>
        <dbReference type="ARBA" id="ARBA00023136"/>
    </source>
</evidence>
<dbReference type="OMA" id="QDCDCKE"/>
<feature type="region of interest" description="Disordered" evidence="7">
    <location>
        <begin position="414"/>
        <end position="437"/>
    </location>
</feature>
<dbReference type="OrthoDB" id="18937at2759"/>
<evidence type="ECO:0000256" key="7">
    <source>
        <dbReference type="SAM" id="MobiDB-lite"/>
    </source>
</evidence>
<dbReference type="GO" id="GO:0072659">
    <property type="term" value="P:protein localization to plasma membrane"/>
    <property type="evidence" value="ECO:0007669"/>
    <property type="project" value="TreeGrafter"/>
</dbReference>
<dbReference type="GO" id="GO:0046854">
    <property type="term" value="P:phosphatidylinositol phosphate biosynthetic process"/>
    <property type="evidence" value="ECO:0007669"/>
    <property type="project" value="TreeGrafter"/>
</dbReference>
<feature type="compositionally biased region" description="Low complexity" evidence="7">
    <location>
        <begin position="414"/>
        <end position="425"/>
    </location>
</feature>
<comment type="subcellular location">
    <subcellularLocation>
        <location evidence="1">Cell membrane</location>
    </subcellularLocation>
    <subcellularLocation>
        <location evidence="2">Cytoplasm</location>
        <location evidence="2">Cytosol</location>
    </subcellularLocation>
</comment>
<evidence type="ECO:0000256" key="2">
    <source>
        <dbReference type="ARBA" id="ARBA00004514"/>
    </source>
</evidence>
<evidence type="ECO:0000256" key="6">
    <source>
        <dbReference type="ARBA" id="ARBA00034482"/>
    </source>
</evidence>